<dbReference type="InterPro" id="IPR001279">
    <property type="entry name" value="Metallo-B-lactamas"/>
</dbReference>
<gene>
    <name evidence="2" type="ORF">BGI42_10650</name>
</gene>
<dbReference type="CDD" id="cd07713">
    <property type="entry name" value="DHPS-like_MBL-fold"/>
    <property type="match status" value="1"/>
</dbReference>
<dbReference type="EMBL" id="CP017253">
    <property type="protein sequence ID" value="AOR24159.1"/>
    <property type="molecule type" value="Genomic_DNA"/>
</dbReference>
<dbReference type="SUPFAM" id="SSF56281">
    <property type="entry name" value="Metallo-hydrolase/oxidoreductase"/>
    <property type="match status" value="1"/>
</dbReference>
<dbReference type="OrthoDB" id="9803916at2"/>
<dbReference type="InterPro" id="IPR036866">
    <property type="entry name" value="RibonucZ/Hydroxyglut_hydro"/>
</dbReference>
<dbReference type="Proteomes" id="UP000094652">
    <property type="component" value="Chromosome"/>
</dbReference>
<dbReference type="PANTHER" id="PTHR13754:SF13">
    <property type="entry name" value="METALLO-BETA-LACTAMASE SUPERFAMILY PROTEIN (AFU_ORTHOLOGUE AFUA_3G07630)"/>
    <property type="match status" value="1"/>
</dbReference>
<evidence type="ECO:0000313" key="2">
    <source>
        <dbReference type="EMBL" id="AOR24159.1"/>
    </source>
</evidence>
<dbReference type="InterPro" id="IPR041712">
    <property type="entry name" value="DHPS-like_MBL-fold"/>
</dbReference>
<dbReference type="PANTHER" id="PTHR13754">
    <property type="entry name" value="METALLO-BETA-LACTAMASE SUPERFAMILY PROTEIN"/>
    <property type="match status" value="1"/>
</dbReference>
<dbReference type="GO" id="GO:0016787">
    <property type="term" value="F:hydrolase activity"/>
    <property type="evidence" value="ECO:0007669"/>
    <property type="project" value="UniProtKB-KW"/>
</dbReference>
<dbReference type="RefSeq" id="WP_069680296.1">
    <property type="nucleotide sequence ID" value="NZ_CP017253.2"/>
</dbReference>
<name>A0A1D7XM32_9CLOT</name>
<dbReference type="Gene3D" id="3.60.15.10">
    <property type="entry name" value="Ribonuclease Z/Hydroxyacylglutathione hydrolase-like"/>
    <property type="match status" value="1"/>
</dbReference>
<dbReference type="KEGG" id="ctae:BGI42_10650"/>
<dbReference type="Pfam" id="PF00753">
    <property type="entry name" value="Lactamase_B"/>
    <property type="match status" value="1"/>
</dbReference>
<evidence type="ECO:0000313" key="3">
    <source>
        <dbReference type="Proteomes" id="UP000094652"/>
    </source>
</evidence>
<reference evidence="3" key="1">
    <citation type="submission" date="2016-09" db="EMBL/GenBank/DDBJ databases">
        <title>Genomics of Clostridium taeniosporum, an organism which forms endospores with ribbon-like appendages.</title>
        <authorList>
            <person name="Walker J.R."/>
        </authorList>
    </citation>
    <scope>NUCLEOTIDE SEQUENCE [LARGE SCALE GENOMIC DNA]</scope>
    <source>
        <strain evidence="3">1/k</strain>
    </source>
</reference>
<keyword evidence="3" id="KW-1185">Reference proteome</keyword>
<keyword evidence="2" id="KW-0378">Hydrolase</keyword>
<dbReference type="InterPro" id="IPR052926">
    <property type="entry name" value="Metallo-beta-lactamase_dom"/>
</dbReference>
<accession>A0A1D7XM32</accession>
<feature type="domain" description="Metallo-beta-lactamase" evidence="1">
    <location>
        <begin position="25"/>
        <end position="84"/>
    </location>
</feature>
<proteinExistence type="predicted"/>
<sequence length="279" mass="32230">MDLRITTLIENNPDKDNLLLSEHGLSLYLEIDKIKVLFDTGKSGDFIKNAEKLKINLNDLDYVILSHGHYDHSGGFKSLVENTNKSFDLIVGNGFFNKKYKLLEEDKYKFNGNSFDEKFIDKNNISIRYVNNDLFKITKDIIFFSNFEKNTDFEMINKKFYIKKDNQYVKDDFLDEIVLAVKHEKGLIVVLGCSHIGVVNILKTIIKRTNMPIYAVIGGSHLIEADELRLNNTIEFFKENNIKLLALSHCTGENAIKKFQYEFGNNFIYNNTGNVIEII</sequence>
<dbReference type="AlphaFoldDB" id="A0A1D7XM32"/>
<protein>
    <submittedName>
        <fullName evidence="2">MBL fold metallo-hydrolase</fullName>
    </submittedName>
</protein>
<dbReference type="GO" id="GO:0016740">
    <property type="term" value="F:transferase activity"/>
    <property type="evidence" value="ECO:0007669"/>
    <property type="project" value="TreeGrafter"/>
</dbReference>
<evidence type="ECO:0000259" key="1">
    <source>
        <dbReference type="Pfam" id="PF00753"/>
    </source>
</evidence>
<organism evidence="2 3">
    <name type="scientific">Clostridium taeniosporum</name>
    <dbReference type="NCBI Taxonomy" id="394958"/>
    <lineage>
        <taxon>Bacteria</taxon>
        <taxon>Bacillati</taxon>
        <taxon>Bacillota</taxon>
        <taxon>Clostridia</taxon>
        <taxon>Eubacteriales</taxon>
        <taxon>Clostridiaceae</taxon>
        <taxon>Clostridium</taxon>
    </lineage>
</organism>
<dbReference type="STRING" id="394958.BGI42_10650"/>